<accession>A0A7W5UVR7</accession>
<dbReference type="Pfam" id="PF14417">
    <property type="entry name" value="MEDS"/>
    <property type="match status" value="1"/>
</dbReference>
<dbReference type="AlphaFoldDB" id="A0A7W5UVR7"/>
<sequence length="291" mass="31438">MRQIKDVKLGDHVCLAFAHEAEQRAVVTAFLAGGLESRERVLYFSDAPGSDRVRSWLEEAGVDVASAGAARRLEFRTAQESYLSGGRFDPDTMIEILRREVDASLAAGWAGLRVSGEMSWALAGQPGTDQLEDFERRVTGVYAVGRAVGLCQYDARLFPAERLTGLTDCHPEQAQMNALFETGTLSITPTFDADGARVLRVAGTVDHSTTPTWSAALQQAARAGGDVRVDMAELEFIDVAGIRELASAASALTEGSSLRIRHLAPRLRQIITLVGWDAVPGLVIEQEAVRA</sequence>
<comment type="caution">
    <text evidence="2">The sequence shown here is derived from an EMBL/GenBank/DDBJ whole genome shotgun (WGS) entry which is preliminary data.</text>
</comment>
<evidence type="ECO:0000313" key="3">
    <source>
        <dbReference type="Proteomes" id="UP000579945"/>
    </source>
</evidence>
<dbReference type="PROSITE" id="PS50801">
    <property type="entry name" value="STAS"/>
    <property type="match status" value="1"/>
</dbReference>
<dbReference type="Pfam" id="PF13466">
    <property type="entry name" value="STAS_2"/>
    <property type="match status" value="1"/>
</dbReference>
<dbReference type="GeneID" id="95387988"/>
<dbReference type="Proteomes" id="UP000579945">
    <property type="component" value="Unassembled WGS sequence"/>
</dbReference>
<proteinExistence type="predicted"/>
<evidence type="ECO:0000313" key="2">
    <source>
        <dbReference type="EMBL" id="MBB3725566.1"/>
    </source>
</evidence>
<dbReference type="RefSeq" id="WP_183645080.1">
    <property type="nucleotide sequence ID" value="NZ_JACIBV010000001.1"/>
</dbReference>
<dbReference type="Gene3D" id="3.30.750.24">
    <property type="entry name" value="STAS domain"/>
    <property type="match status" value="1"/>
</dbReference>
<organism evidence="2 3">
    <name type="scientific">Nonomuraea dietziae</name>
    <dbReference type="NCBI Taxonomy" id="65515"/>
    <lineage>
        <taxon>Bacteria</taxon>
        <taxon>Bacillati</taxon>
        <taxon>Actinomycetota</taxon>
        <taxon>Actinomycetes</taxon>
        <taxon>Streptosporangiales</taxon>
        <taxon>Streptosporangiaceae</taxon>
        <taxon>Nonomuraea</taxon>
    </lineage>
</organism>
<dbReference type="EMBL" id="JACIBV010000001">
    <property type="protein sequence ID" value="MBB3725566.1"/>
    <property type="molecule type" value="Genomic_DNA"/>
</dbReference>
<reference evidence="2 3" key="1">
    <citation type="submission" date="2020-08" db="EMBL/GenBank/DDBJ databases">
        <title>Sequencing the genomes of 1000 actinobacteria strains.</title>
        <authorList>
            <person name="Klenk H.-P."/>
        </authorList>
    </citation>
    <scope>NUCLEOTIDE SEQUENCE [LARGE SCALE GENOMIC DNA]</scope>
    <source>
        <strain evidence="2 3">DSM 44320</strain>
    </source>
</reference>
<gene>
    <name evidence="2" type="ORF">FHR33_001426</name>
</gene>
<dbReference type="InterPro" id="IPR002645">
    <property type="entry name" value="STAS_dom"/>
</dbReference>
<feature type="domain" description="STAS" evidence="1">
    <location>
        <begin position="194"/>
        <end position="291"/>
    </location>
</feature>
<dbReference type="InterPro" id="IPR058548">
    <property type="entry name" value="MlaB-like_STAS"/>
</dbReference>
<name>A0A7W5UVR7_9ACTN</name>
<dbReference type="CDD" id="cd07043">
    <property type="entry name" value="STAS_anti-anti-sigma_factors"/>
    <property type="match status" value="1"/>
</dbReference>
<dbReference type="SUPFAM" id="SSF52091">
    <property type="entry name" value="SpoIIaa-like"/>
    <property type="match status" value="1"/>
</dbReference>
<protein>
    <submittedName>
        <fullName evidence="2">Anti-anti-sigma factor</fullName>
    </submittedName>
</protein>
<keyword evidence="3" id="KW-1185">Reference proteome</keyword>
<dbReference type="InterPro" id="IPR036513">
    <property type="entry name" value="STAS_dom_sf"/>
</dbReference>
<evidence type="ECO:0000259" key="1">
    <source>
        <dbReference type="PROSITE" id="PS50801"/>
    </source>
</evidence>
<dbReference type="InterPro" id="IPR025847">
    <property type="entry name" value="MEDS_domain"/>
</dbReference>